<sequence length="117" mass="13961">MFISTETAMNSKLTVRRIQCKDWSIRTSRRTYDWRNCGSPRESIQSESFIVTNSCVWLWWIVYWRVKNFTCIKAKVPLTLRRRGTDLWTILRITGDSEVVGSFSRLWNFPGLWYGEI</sequence>
<protein>
    <submittedName>
        <fullName evidence="1">Uncharacterized protein</fullName>
    </submittedName>
</protein>
<dbReference type="AlphaFoldDB" id="A0A8D8VVY5"/>
<reference evidence="1" key="1">
    <citation type="submission" date="2021-05" db="EMBL/GenBank/DDBJ databases">
        <authorList>
            <person name="Alioto T."/>
            <person name="Alioto T."/>
            <person name="Gomez Garrido J."/>
        </authorList>
    </citation>
    <scope>NUCLEOTIDE SEQUENCE</scope>
</reference>
<organism evidence="1">
    <name type="scientific">Cacopsylla melanoneura</name>
    <dbReference type="NCBI Taxonomy" id="428564"/>
    <lineage>
        <taxon>Eukaryota</taxon>
        <taxon>Metazoa</taxon>
        <taxon>Ecdysozoa</taxon>
        <taxon>Arthropoda</taxon>
        <taxon>Hexapoda</taxon>
        <taxon>Insecta</taxon>
        <taxon>Pterygota</taxon>
        <taxon>Neoptera</taxon>
        <taxon>Paraneoptera</taxon>
        <taxon>Hemiptera</taxon>
        <taxon>Sternorrhyncha</taxon>
        <taxon>Psylloidea</taxon>
        <taxon>Psyllidae</taxon>
        <taxon>Psyllinae</taxon>
        <taxon>Cacopsylla</taxon>
    </lineage>
</organism>
<evidence type="ECO:0000313" key="1">
    <source>
        <dbReference type="EMBL" id="CAG6636543.1"/>
    </source>
</evidence>
<proteinExistence type="predicted"/>
<dbReference type="EMBL" id="HBUF01094618">
    <property type="protein sequence ID" value="CAG6636543.1"/>
    <property type="molecule type" value="Transcribed_RNA"/>
</dbReference>
<name>A0A8D8VVY5_9HEMI</name>
<accession>A0A8D8VVY5</accession>